<dbReference type="Proteomes" id="UP000481861">
    <property type="component" value="Unassembled WGS sequence"/>
</dbReference>
<evidence type="ECO:0000313" key="3">
    <source>
        <dbReference type="Proteomes" id="UP000481861"/>
    </source>
</evidence>
<evidence type="ECO:0000256" key="1">
    <source>
        <dbReference type="SAM" id="MobiDB-lite"/>
    </source>
</evidence>
<feature type="region of interest" description="Disordered" evidence="1">
    <location>
        <begin position="1"/>
        <end position="48"/>
    </location>
</feature>
<dbReference type="OrthoDB" id="10680346at2759"/>
<evidence type="ECO:0000313" key="2">
    <source>
        <dbReference type="EMBL" id="KAF2870239.1"/>
    </source>
</evidence>
<keyword evidence="3" id="KW-1185">Reference proteome</keyword>
<organism evidence="2 3">
    <name type="scientific">Massariosphaeria phaeospora</name>
    <dbReference type="NCBI Taxonomy" id="100035"/>
    <lineage>
        <taxon>Eukaryota</taxon>
        <taxon>Fungi</taxon>
        <taxon>Dikarya</taxon>
        <taxon>Ascomycota</taxon>
        <taxon>Pezizomycotina</taxon>
        <taxon>Dothideomycetes</taxon>
        <taxon>Pleosporomycetidae</taxon>
        <taxon>Pleosporales</taxon>
        <taxon>Pleosporales incertae sedis</taxon>
        <taxon>Massariosphaeria</taxon>
    </lineage>
</organism>
<comment type="caution">
    <text evidence="2">The sequence shown here is derived from an EMBL/GenBank/DDBJ whole genome shotgun (WGS) entry which is preliminary data.</text>
</comment>
<protein>
    <submittedName>
        <fullName evidence="2">Uncharacterized protein</fullName>
    </submittedName>
</protein>
<accession>A0A7C8M6V2</accession>
<sequence>MVAPTSNTINNATRNTTRPQLGVRSNTTSNVTENTTRPQRGNRSQPVPLRGVRIGDIVSFQMLEQCQSQFPTKDASTGKFVGKGVTETVGGDPIYIERRFGVIIGKHAGGMYPGLSVLPIFSFGRRGTTFKQDVECIQYVPIMRQGQFDQFRNEHGTAMGPNRMVPLEYTTIVNENDPRVFHPSENAMIGLSHRTNLYADTRTAREGSLTPESFEMLMESVATYDSLSSRELTDRASFDTSPFDWM</sequence>
<dbReference type="AlphaFoldDB" id="A0A7C8M6V2"/>
<gene>
    <name evidence="2" type="ORF">BDV95DRAFT_496596</name>
</gene>
<feature type="compositionally biased region" description="Low complexity" evidence="1">
    <location>
        <begin position="1"/>
        <end position="37"/>
    </location>
</feature>
<name>A0A7C8M6V2_9PLEO</name>
<dbReference type="EMBL" id="JAADJZ010000014">
    <property type="protein sequence ID" value="KAF2870239.1"/>
    <property type="molecule type" value="Genomic_DNA"/>
</dbReference>
<reference evidence="2 3" key="1">
    <citation type="submission" date="2020-01" db="EMBL/GenBank/DDBJ databases">
        <authorList>
            <consortium name="DOE Joint Genome Institute"/>
            <person name="Haridas S."/>
            <person name="Albert R."/>
            <person name="Binder M."/>
            <person name="Bloem J."/>
            <person name="Labutti K."/>
            <person name="Salamov A."/>
            <person name="Andreopoulos B."/>
            <person name="Baker S.E."/>
            <person name="Barry K."/>
            <person name="Bills G."/>
            <person name="Bluhm B.H."/>
            <person name="Cannon C."/>
            <person name="Castanera R."/>
            <person name="Culley D.E."/>
            <person name="Daum C."/>
            <person name="Ezra D."/>
            <person name="Gonzalez J.B."/>
            <person name="Henrissat B."/>
            <person name="Kuo A."/>
            <person name="Liang C."/>
            <person name="Lipzen A."/>
            <person name="Lutzoni F."/>
            <person name="Magnuson J."/>
            <person name="Mondo S."/>
            <person name="Nolan M."/>
            <person name="Ohm R."/>
            <person name="Pangilinan J."/>
            <person name="Park H.-J.H."/>
            <person name="Ramirez L."/>
            <person name="Alfaro M."/>
            <person name="Sun H."/>
            <person name="Tritt A."/>
            <person name="Yoshinaga Y."/>
            <person name="Zwiers L.-H.L."/>
            <person name="Turgeon B.G."/>
            <person name="Goodwin S.B."/>
            <person name="Spatafora J.W."/>
            <person name="Crous P.W."/>
            <person name="Grigoriev I.V."/>
        </authorList>
    </citation>
    <scope>NUCLEOTIDE SEQUENCE [LARGE SCALE GENOMIC DNA]</scope>
    <source>
        <strain evidence="2 3">CBS 611.86</strain>
    </source>
</reference>
<proteinExistence type="predicted"/>
<feature type="non-terminal residue" evidence="2">
    <location>
        <position position="246"/>
    </location>
</feature>